<keyword evidence="2" id="KW-1185">Reference proteome</keyword>
<dbReference type="EnsemblMetazoa" id="tetur18g00780.1">
    <property type="protein sequence ID" value="tetur18g00780.1"/>
    <property type="gene ID" value="tetur18g00780"/>
</dbReference>
<dbReference type="Proteomes" id="UP000015104">
    <property type="component" value="Unassembled WGS sequence"/>
</dbReference>
<dbReference type="AlphaFoldDB" id="T1KQQ6"/>
<evidence type="ECO:0000313" key="1">
    <source>
        <dbReference type="EnsemblMetazoa" id="tetur18g00780.1"/>
    </source>
</evidence>
<protein>
    <submittedName>
        <fullName evidence="1">Uncharacterized protein</fullName>
    </submittedName>
</protein>
<dbReference type="HOGENOM" id="CLU_3423475_0_0_1"/>
<proteinExistence type="predicted"/>
<reference evidence="2" key="1">
    <citation type="submission" date="2011-08" db="EMBL/GenBank/DDBJ databases">
        <authorList>
            <person name="Rombauts S."/>
        </authorList>
    </citation>
    <scope>NUCLEOTIDE SEQUENCE</scope>
    <source>
        <strain evidence="2">London</strain>
    </source>
</reference>
<reference evidence="1" key="2">
    <citation type="submission" date="2015-06" db="UniProtKB">
        <authorList>
            <consortium name="EnsemblMetazoa"/>
        </authorList>
    </citation>
    <scope>IDENTIFICATION</scope>
</reference>
<organism evidence="1 2">
    <name type="scientific">Tetranychus urticae</name>
    <name type="common">Two-spotted spider mite</name>
    <dbReference type="NCBI Taxonomy" id="32264"/>
    <lineage>
        <taxon>Eukaryota</taxon>
        <taxon>Metazoa</taxon>
        <taxon>Ecdysozoa</taxon>
        <taxon>Arthropoda</taxon>
        <taxon>Chelicerata</taxon>
        <taxon>Arachnida</taxon>
        <taxon>Acari</taxon>
        <taxon>Acariformes</taxon>
        <taxon>Trombidiformes</taxon>
        <taxon>Prostigmata</taxon>
        <taxon>Eleutherengona</taxon>
        <taxon>Raphignathae</taxon>
        <taxon>Tetranychoidea</taxon>
        <taxon>Tetranychidae</taxon>
        <taxon>Tetranychus</taxon>
    </lineage>
</organism>
<accession>T1KQQ6</accession>
<evidence type="ECO:0000313" key="2">
    <source>
        <dbReference type="Proteomes" id="UP000015104"/>
    </source>
</evidence>
<dbReference type="EMBL" id="CAEY01000378">
    <property type="status" value="NOT_ANNOTATED_CDS"/>
    <property type="molecule type" value="Genomic_DNA"/>
</dbReference>
<sequence>MNRWFDGFSLLDCLRSGSRLIWC</sequence>
<name>T1KQQ6_TETUR</name>